<evidence type="ECO:0000313" key="8">
    <source>
        <dbReference type="Proteomes" id="UP000214588"/>
    </source>
</evidence>
<dbReference type="SUPFAM" id="SSF48576">
    <property type="entry name" value="Terpenoid synthases"/>
    <property type="match status" value="1"/>
</dbReference>
<dbReference type="GO" id="GO:0008299">
    <property type="term" value="P:isoprenoid biosynthetic process"/>
    <property type="evidence" value="ECO:0007669"/>
    <property type="project" value="InterPro"/>
</dbReference>
<dbReference type="InterPro" id="IPR033749">
    <property type="entry name" value="Polyprenyl_synt_CS"/>
</dbReference>
<reference evidence="7 8" key="1">
    <citation type="submission" date="2017-06" db="EMBL/GenBank/DDBJ databases">
        <title>Draft Genome Sequence of Natranaerobius trueperi halophilic, alkalithermophilic bacteria from soda lakes.</title>
        <authorList>
            <person name="Zhao B."/>
        </authorList>
    </citation>
    <scope>NUCLEOTIDE SEQUENCE [LARGE SCALE GENOMIC DNA]</scope>
    <source>
        <strain evidence="7 8">DSM 18760</strain>
    </source>
</reference>
<dbReference type="CDD" id="cd00685">
    <property type="entry name" value="Trans_IPPS_HT"/>
    <property type="match status" value="1"/>
</dbReference>
<dbReference type="RefSeq" id="WP_089023702.1">
    <property type="nucleotide sequence ID" value="NZ_NIQC01000015.1"/>
</dbReference>
<dbReference type="InterPro" id="IPR008949">
    <property type="entry name" value="Isoprenoid_synthase_dom_sf"/>
</dbReference>
<keyword evidence="5" id="KW-0460">Magnesium</keyword>
<name>A0A226BXD8_9FIRM</name>
<dbReference type="PANTHER" id="PTHR12001:SF69">
    <property type="entry name" value="ALL TRANS-POLYPRENYL-DIPHOSPHATE SYNTHASE PDSS1"/>
    <property type="match status" value="1"/>
</dbReference>
<dbReference type="InterPro" id="IPR000092">
    <property type="entry name" value="Polyprenyl_synt"/>
</dbReference>
<evidence type="ECO:0000256" key="2">
    <source>
        <dbReference type="ARBA" id="ARBA00006706"/>
    </source>
</evidence>
<proteinExistence type="inferred from homology"/>
<protein>
    <recommendedName>
        <fullName evidence="9">Heptaprenyl diphosphate synthase</fullName>
    </recommendedName>
</protein>
<keyword evidence="4" id="KW-0479">Metal-binding</keyword>
<dbReference type="PROSITE" id="PS00723">
    <property type="entry name" value="POLYPRENYL_SYNTHASE_1"/>
    <property type="match status" value="1"/>
</dbReference>
<dbReference type="Pfam" id="PF00348">
    <property type="entry name" value="polyprenyl_synt"/>
    <property type="match status" value="1"/>
</dbReference>
<evidence type="ECO:0000256" key="4">
    <source>
        <dbReference type="ARBA" id="ARBA00022723"/>
    </source>
</evidence>
<accession>A0A226BXD8</accession>
<gene>
    <name evidence="7" type="ORF">CDO51_07670</name>
</gene>
<evidence type="ECO:0000313" key="7">
    <source>
        <dbReference type="EMBL" id="OWZ83581.1"/>
    </source>
</evidence>
<dbReference type="PANTHER" id="PTHR12001">
    <property type="entry name" value="GERANYLGERANYL PYROPHOSPHATE SYNTHASE"/>
    <property type="match status" value="1"/>
</dbReference>
<dbReference type="EMBL" id="NIQC01000015">
    <property type="protein sequence ID" value="OWZ83581.1"/>
    <property type="molecule type" value="Genomic_DNA"/>
</dbReference>
<comment type="caution">
    <text evidence="7">The sequence shown here is derived from an EMBL/GenBank/DDBJ whole genome shotgun (WGS) entry which is preliminary data.</text>
</comment>
<evidence type="ECO:0000256" key="3">
    <source>
        <dbReference type="ARBA" id="ARBA00022679"/>
    </source>
</evidence>
<evidence type="ECO:0000256" key="1">
    <source>
        <dbReference type="ARBA" id="ARBA00001946"/>
    </source>
</evidence>
<comment type="similarity">
    <text evidence="2 6">Belongs to the FPP/GGPP synthase family.</text>
</comment>
<keyword evidence="8" id="KW-1185">Reference proteome</keyword>
<dbReference type="GO" id="GO:0046872">
    <property type="term" value="F:metal ion binding"/>
    <property type="evidence" value="ECO:0007669"/>
    <property type="project" value="UniProtKB-KW"/>
</dbReference>
<dbReference type="PROSITE" id="PS00444">
    <property type="entry name" value="POLYPRENYL_SYNTHASE_2"/>
    <property type="match status" value="1"/>
</dbReference>
<dbReference type="Proteomes" id="UP000214588">
    <property type="component" value="Unassembled WGS sequence"/>
</dbReference>
<dbReference type="Gene3D" id="1.10.600.10">
    <property type="entry name" value="Farnesyl Diphosphate Synthase"/>
    <property type="match status" value="1"/>
</dbReference>
<evidence type="ECO:0000256" key="5">
    <source>
        <dbReference type="ARBA" id="ARBA00022842"/>
    </source>
</evidence>
<comment type="cofactor">
    <cofactor evidence="1">
        <name>Mg(2+)</name>
        <dbReference type="ChEBI" id="CHEBI:18420"/>
    </cofactor>
</comment>
<sequence>MTVINQEIDLDGFVNQVAQNLIKNLKSEHTEVQNIFDHLLKRKGKMFRPSLLYLSTKITSGNIDDALEVATASEMIHIASLVHDDIIDNSEIRRGLPTINSNWGNKIGILIGDNLFADAFTLLTPYEKKEILFTFTQAISKMCQGEIIQLKHAFNPQKSLDTYFKIIEYKTASLLAACCKSGGLISNAPDYQINSLYLFGIHLGRAYQIIDDLLDYLANDKDEKPRGKDLSEGNITLPAIYTLQEKQDLGYEFKNYWNNRDKECYMSILEQITYSNSIKKTLNTAKNEVLYAQQAIKQLPHNKYQDSLFEISNKILKQVNKYSY</sequence>
<dbReference type="SFLD" id="SFLDS00005">
    <property type="entry name" value="Isoprenoid_Synthase_Type_I"/>
    <property type="match status" value="1"/>
</dbReference>
<dbReference type="OrthoDB" id="9805316at2"/>
<organism evidence="7 8">
    <name type="scientific">Natranaerobius trueperi</name>
    <dbReference type="NCBI Taxonomy" id="759412"/>
    <lineage>
        <taxon>Bacteria</taxon>
        <taxon>Bacillati</taxon>
        <taxon>Bacillota</taxon>
        <taxon>Clostridia</taxon>
        <taxon>Natranaerobiales</taxon>
        <taxon>Natranaerobiaceae</taxon>
        <taxon>Natranaerobius</taxon>
    </lineage>
</organism>
<dbReference type="AlphaFoldDB" id="A0A226BXD8"/>
<evidence type="ECO:0000256" key="6">
    <source>
        <dbReference type="RuleBase" id="RU004466"/>
    </source>
</evidence>
<evidence type="ECO:0008006" key="9">
    <source>
        <dbReference type="Google" id="ProtNLM"/>
    </source>
</evidence>
<dbReference type="GO" id="GO:0004659">
    <property type="term" value="F:prenyltransferase activity"/>
    <property type="evidence" value="ECO:0007669"/>
    <property type="project" value="InterPro"/>
</dbReference>
<keyword evidence="3 6" id="KW-0808">Transferase</keyword>